<evidence type="ECO:0000313" key="3">
    <source>
        <dbReference type="EMBL" id="PIP34162.1"/>
    </source>
</evidence>
<keyword evidence="2" id="KW-1133">Transmembrane helix</keyword>
<accession>A0A2G9ZLY3</accession>
<evidence type="ECO:0000256" key="2">
    <source>
        <dbReference type="SAM" id="Phobius"/>
    </source>
</evidence>
<keyword evidence="2" id="KW-0812">Transmembrane</keyword>
<dbReference type="Gene3D" id="2.120.10.30">
    <property type="entry name" value="TolB, C-terminal domain"/>
    <property type="match status" value="1"/>
</dbReference>
<dbReference type="SUPFAM" id="SSF101898">
    <property type="entry name" value="NHL repeat"/>
    <property type="match status" value="1"/>
</dbReference>
<keyword evidence="1" id="KW-0175">Coiled coil</keyword>
<dbReference type="EMBL" id="PCSD01000007">
    <property type="protein sequence ID" value="PIP34162.1"/>
    <property type="molecule type" value="Genomic_DNA"/>
</dbReference>
<reference evidence="3 4" key="1">
    <citation type="submission" date="2017-09" db="EMBL/GenBank/DDBJ databases">
        <title>Depth-based differentiation of microbial function through sediment-hosted aquifers and enrichment of novel symbionts in the deep terrestrial subsurface.</title>
        <authorList>
            <person name="Probst A.J."/>
            <person name="Ladd B."/>
            <person name="Jarett J.K."/>
            <person name="Geller-Mcgrath D.E."/>
            <person name="Sieber C.M."/>
            <person name="Emerson J.B."/>
            <person name="Anantharaman K."/>
            <person name="Thomas B.C."/>
            <person name="Malmstrom R."/>
            <person name="Stieglmeier M."/>
            <person name="Klingl A."/>
            <person name="Woyke T."/>
            <person name="Ryan C.M."/>
            <person name="Banfield J.F."/>
        </authorList>
    </citation>
    <scope>NUCLEOTIDE SEQUENCE [LARGE SCALE GENOMIC DNA]</scope>
    <source>
        <strain evidence="3">CG23_combo_of_CG06-09_8_20_14_all_49_15</strain>
    </source>
</reference>
<feature type="coiled-coil region" evidence="1">
    <location>
        <begin position="459"/>
        <end position="490"/>
    </location>
</feature>
<dbReference type="AlphaFoldDB" id="A0A2G9ZLY3"/>
<keyword evidence="2" id="KW-0472">Membrane</keyword>
<protein>
    <submittedName>
        <fullName evidence="3">Uncharacterized protein</fullName>
    </submittedName>
</protein>
<evidence type="ECO:0000313" key="4">
    <source>
        <dbReference type="Proteomes" id="UP000230729"/>
    </source>
</evidence>
<organism evidence="3 4">
    <name type="scientific">Candidatus Falkowbacteria bacterium CG23_combo_of_CG06-09_8_20_14_all_49_15</name>
    <dbReference type="NCBI Taxonomy" id="1974572"/>
    <lineage>
        <taxon>Bacteria</taxon>
        <taxon>Candidatus Falkowiibacteriota</taxon>
    </lineage>
</organism>
<proteinExistence type="predicted"/>
<gene>
    <name evidence="3" type="ORF">COX22_00450</name>
</gene>
<comment type="caution">
    <text evidence="3">The sequence shown here is derived from an EMBL/GenBank/DDBJ whole genome shotgun (WGS) entry which is preliminary data.</text>
</comment>
<feature type="transmembrane region" description="Helical" evidence="2">
    <location>
        <begin position="383"/>
        <end position="401"/>
    </location>
</feature>
<sequence length="750" mass="84193">MYKIAELNTGTGKRRDIASAVFLSQPDANKEKVAGRLFGLLEIQPADSLSPALLEMIWQNLKNNYYQNEKIFLLERLSTLKVDHIFEAATAKTNKDFGAYLQEKKIRFNYQNLRATIGVLHNDYLYFANTGTNKLLLWSPHRAGQGRQLINLNKPVAEESGPEGEKKIFYYSLAGKIPDNSFLLLANEALLEYLSENQLEQIITALPPASAVAQIKNLLANVNSYVPFNALLVKKTALMESAPISTPATADNSLAKLRRTEKNTDKFLSPSGLFSGQKIESWWKKIWPSVRGRQTSSPPALVLKERIILKKRPWFGHVAAGFRQSARLAANLFFRLLSLGTLLWRAARVSAWPAGIKKIPAGTIALIRSLAAFLRVLRKPYKIALAVLALVIIFLGQNIWLMRQKNNELQKQEEFLTLSGQIEQKQNQADASLLYNNDEGAMKLFAEIDSLLQALPAGLPETEKKREEFTRKYNEQLEKLRRVVRLKEEKKIIDLKEKMPSAAPDNLVFIGPAGQLIAADTAANTLYVIDPEKQSSLTAAGGEPFGSYGLRADNRQNLAFYFFNSQILELNTSDNQISLAPIKINRPAAEFTGLAEYNGRLYLLNPAAGQIYRHNRLSKGYDEGTGWLEEKIDLSKAVDIGIDGHIYLLKQDGQIIKLLRGRTSDFKQGLVDPPIQAAVRLIVSADQPYLYVFEPSAFRLIVYDKDGEFLTQYTLDQFTDLKDVALDEKGKNLYVLNGTAVYGLKLEHIK</sequence>
<evidence type="ECO:0000256" key="1">
    <source>
        <dbReference type="SAM" id="Coils"/>
    </source>
</evidence>
<dbReference type="InterPro" id="IPR011042">
    <property type="entry name" value="6-blade_b-propeller_TolB-like"/>
</dbReference>
<dbReference type="Proteomes" id="UP000230729">
    <property type="component" value="Unassembled WGS sequence"/>
</dbReference>
<name>A0A2G9ZLY3_9BACT</name>